<feature type="compositionally biased region" description="Basic and acidic residues" evidence="1">
    <location>
        <begin position="338"/>
        <end position="350"/>
    </location>
</feature>
<organism evidence="2 3">
    <name type="scientific">Triangularia verruculosa</name>
    <dbReference type="NCBI Taxonomy" id="2587418"/>
    <lineage>
        <taxon>Eukaryota</taxon>
        <taxon>Fungi</taxon>
        <taxon>Dikarya</taxon>
        <taxon>Ascomycota</taxon>
        <taxon>Pezizomycotina</taxon>
        <taxon>Sordariomycetes</taxon>
        <taxon>Sordariomycetidae</taxon>
        <taxon>Sordariales</taxon>
        <taxon>Podosporaceae</taxon>
        <taxon>Triangularia</taxon>
    </lineage>
</organism>
<dbReference type="Proteomes" id="UP001303160">
    <property type="component" value="Unassembled WGS sequence"/>
</dbReference>
<evidence type="ECO:0000313" key="3">
    <source>
        <dbReference type="Proteomes" id="UP001303160"/>
    </source>
</evidence>
<protein>
    <submittedName>
        <fullName evidence="2">Uncharacterized protein</fullName>
    </submittedName>
</protein>
<feature type="region of interest" description="Disordered" evidence="1">
    <location>
        <begin position="332"/>
        <end position="359"/>
    </location>
</feature>
<accession>A0AAN7ATA3</accession>
<reference evidence="2" key="1">
    <citation type="journal article" date="2023" name="Mol. Phylogenet. Evol.">
        <title>Genome-scale phylogeny and comparative genomics of the fungal order Sordariales.</title>
        <authorList>
            <person name="Hensen N."/>
            <person name="Bonometti L."/>
            <person name="Westerberg I."/>
            <person name="Brannstrom I.O."/>
            <person name="Guillou S."/>
            <person name="Cros-Aarteil S."/>
            <person name="Calhoun S."/>
            <person name="Haridas S."/>
            <person name="Kuo A."/>
            <person name="Mondo S."/>
            <person name="Pangilinan J."/>
            <person name="Riley R."/>
            <person name="LaButti K."/>
            <person name="Andreopoulos B."/>
            <person name="Lipzen A."/>
            <person name="Chen C."/>
            <person name="Yan M."/>
            <person name="Daum C."/>
            <person name="Ng V."/>
            <person name="Clum A."/>
            <person name="Steindorff A."/>
            <person name="Ohm R.A."/>
            <person name="Martin F."/>
            <person name="Silar P."/>
            <person name="Natvig D.O."/>
            <person name="Lalanne C."/>
            <person name="Gautier V."/>
            <person name="Ament-Velasquez S.L."/>
            <person name="Kruys A."/>
            <person name="Hutchinson M.I."/>
            <person name="Powell A.J."/>
            <person name="Barry K."/>
            <person name="Miller A.N."/>
            <person name="Grigoriev I.V."/>
            <person name="Debuchy R."/>
            <person name="Gladieux P."/>
            <person name="Hiltunen Thoren M."/>
            <person name="Johannesson H."/>
        </authorList>
    </citation>
    <scope>NUCLEOTIDE SEQUENCE</scope>
    <source>
        <strain evidence="2">CBS 315.58</strain>
    </source>
</reference>
<feature type="region of interest" description="Disordered" evidence="1">
    <location>
        <begin position="434"/>
        <end position="464"/>
    </location>
</feature>
<evidence type="ECO:0000256" key="1">
    <source>
        <dbReference type="SAM" id="MobiDB-lite"/>
    </source>
</evidence>
<sequence>MHPLYSNGGRQGDGSGDLVTARPVSHILKFRGDPLPRSCSNVFLPVFARAISMLREATVLYMTAPLRTRQLAPECGKPAYSSPLFVSTVVCQPHRSWHLQRCERMHEPDHRHRLSTLGLSGGGSLHSSYACTRPPATAYPDASVLSRPVHFPIGVTVRLGFIDEGVQPFPVARSCELKNASTEDDRGDSAVHEPMGPMCGYNLRLLGRNNGDCRGGVIPDQYFPRAPALQAEMRGSGDIAVAKHSSQPGRPLRQAASQLGPCAGRGTQPLLFQAGSPILSFGRADPVGDTQFAPGLKWLGSQTHHSLLSTRPSAGVIGLDVRTTPCEPARASVFSSADSEKGVETSDRTFGRPQSHLPTDVSSQYMWRSSLLPDEGLDGHGDPDAGLSTHEFKGVNGGLTDEILNTRCHWDYRDFVLCHPERSHALKSGSSRFPKGVCMPQDNSAPGRQQHRQRTAASHPPTWAANTEPDSASCYCLHIVSDIALTLSLPFRYTQTDGMGRLMEQSHTDTKHRQIRTRKVQV</sequence>
<dbReference type="AlphaFoldDB" id="A0AAN7ATA3"/>
<proteinExistence type="predicted"/>
<dbReference type="EMBL" id="MU863943">
    <property type="protein sequence ID" value="KAK4198578.1"/>
    <property type="molecule type" value="Genomic_DNA"/>
</dbReference>
<name>A0AAN7ATA3_9PEZI</name>
<reference evidence="2" key="2">
    <citation type="submission" date="2023-05" db="EMBL/GenBank/DDBJ databases">
        <authorList>
            <consortium name="Lawrence Berkeley National Laboratory"/>
            <person name="Steindorff A."/>
            <person name="Hensen N."/>
            <person name="Bonometti L."/>
            <person name="Westerberg I."/>
            <person name="Brannstrom I.O."/>
            <person name="Guillou S."/>
            <person name="Cros-Aarteil S."/>
            <person name="Calhoun S."/>
            <person name="Haridas S."/>
            <person name="Kuo A."/>
            <person name="Mondo S."/>
            <person name="Pangilinan J."/>
            <person name="Riley R."/>
            <person name="Labutti K."/>
            <person name="Andreopoulos B."/>
            <person name="Lipzen A."/>
            <person name="Chen C."/>
            <person name="Yanf M."/>
            <person name="Daum C."/>
            <person name="Ng V."/>
            <person name="Clum A."/>
            <person name="Ohm R."/>
            <person name="Martin F."/>
            <person name="Silar P."/>
            <person name="Natvig D."/>
            <person name="Lalanne C."/>
            <person name="Gautier V."/>
            <person name="Ament-Velasquez S.L."/>
            <person name="Kruys A."/>
            <person name="Hutchinson M.I."/>
            <person name="Powell A.J."/>
            <person name="Barry K."/>
            <person name="Miller A.N."/>
            <person name="Grigoriev I.V."/>
            <person name="Debuchy R."/>
            <person name="Gladieux P."/>
            <person name="Thoren M.H."/>
            <person name="Johannesson H."/>
        </authorList>
    </citation>
    <scope>NUCLEOTIDE SEQUENCE</scope>
    <source>
        <strain evidence="2">CBS 315.58</strain>
    </source>
</reference>
<comment type="caution">
    <text evidence="2">The sequence shown here is derived from an EMBL/GenBank/DDBJ whole genome shotgun (WGS) entry which is preliminary data.</text>
</comment>
<evidence type="ECO:0000313" key="2">
    <source>
        <dbReference type="EMBL" id="KAK4198578.1"/>
    </source>
</evidence>
<gene>
    <name evidence="2" type="ORF">QBC40DRAFT_298268</name>
</gene>
<keyword evidence="3" id="KW-1185">Reference proteome</keyword>